<proteinExistence type="predicted"/>
<name>A0AC61U3F8_9MICO</name>
<dbReference type="EMBL" id="CP087977">
    <property type="protein sequence ID" value="UUZ44560.1"/>
    <property type="molecule type" value="Genomic_DNA"/>
</dbReference>
<evidence type="ECO:0000313" key="1">
    <source>
        <dbReference type="EMBL" id="UUZ44560.1"/>
    </source>
</evidence>
<gene>
    <name evidence="1" type="ORF">LP422_19680</name>
</gene>
<organism evidence="1 2">
    <name type="scientific">Janibacter limosus</name>
    <dbReference type="NCBI Taxonomy" id="53458"/>
    <lineage>
        <taxon>Bacteria</taxon>
        <taxon>Bacillati</taxon>
        <taxon>Actinomycetota</taxon>
        <taxon>Actinomycetes</taxon>
        <taxon>Micrococcales</taxon>
        <taxon>Intrasporangiaceae</taxon>
        <taxon>Janibacter</taxon>
    </lineage>
</organism>
<reference evidence="1" key="1">
    <citation type="submission" date="2021-11" db="EMBL/GenBank/DDBJ databases">
        <title>Study of the species diversity of bacterial strains isolated from a unique natural object - Shulgan-Tash cave (Bashkiria).</title>
        <authorList>
            <person name="Sazanova A.L."/>
            <person name="Chirak E.R."/>
            <person name="Safronova V.I."/>
        </authorList>
    </citation>
    <scope>NUCLEOTIDE SEQUENCE</scope>
    <source>
        <strain evidence="1">P1</strain>
    </source>
</reference>
<dbReference type="Proteomes" id="UP001059663">
    <property type="component" value="Chromosome"/>
</dbReference>
<accession>A0AC61U3F8</accession>
<evidence type="ECO:0000313" key="2">
    <source>
        <dbReference type="Proteomes" id="UP001059663"/>
    </source>
</evidence>
<sequence>MSRSAFMELGAPAVLGTRVAAVSFCFVTDGWAYSLLEDAQERQADSVVTLG</sequence>
<protein>
    <submittedName>
        <fullName evidence="1">Uncharacterized protein</fullName>
    </submittedName>
</protein>